<feature type="compositionally biased region" description="Polar residues" evidence="2">
    <location>
        <begin position="16"/>
        <end position="33"/>
    </location>
</feature>
<evidence type="ECO:0000313" key="5">
    <source>
        <dbReference type="Proteomes" id="UP001054902"/>
    </source>
</evidence>
<feature type="region of interest" description="Disordered" evidence="2">
    <location>
        <begin position="1209"/>
        <end position="1235"/>
    </location>
</feature>
<organism evidence="4 5">
    <name type="scientific">Chaetoceros tenuissimus</name>
    <dbReference type="NCBI Taxonomy" id="426638"/>
    <lineage>
        <taxon>Eukaryota</taxon>
        <taxon>Sar</taxon>
        <taxon>Stramenopiles</taxon>
        <taxon>Ochrophyta</taxon>
        <taxon>Bacillariophyta</taxon>
        <taxon>Coscinodiscophyceae</taxon>
        <taxon>Chaetocerotophycidae</taxon>
        <taxon>Chaetocerotales</taxon>
        <taxon>Chaetocerotaceae</taxon>
        <taxon>Chaetoceros</taxon>
    </lineage>
</organism>
<dbReference type="CDD" id="cd00136">
    <property type="entry name" value="PDZ_canonical"/>
    <property type="match status" value="1"/>
</dbReference>
<feature type="compositionally biased region" description="Polar residues" evidence="2">
    <location>
        <begin position="2771"/>
        <end position="2785"/>
    </location>
</feature>
<feature type="region of interest" description="Disordered" evidence="2">
    <location>
        <begin position="2483"/>
        <end position="2514"/>
    </location>
</feature>
<feature type="compositionally biased region" description="Basic residues" evidence="2">
    <location>
        <begin position="60"/>
        <end position="75"/>
    </location>
</feature>
<feature type="coiled-coil region" evidence="1">
    <location>
        <begin position="1858"/>
        <end position="1906"/>
    </location>
</feature>
<dbReference type="Gene3D" id="1.10.287.1490">
    <property type="match status" value="1"/>
</dbReference>
<keyword evidence="1" id="KW-0175">Coiled coil</keyword>
<dbReference type="EMBL" id="BLLK01000047">
    <property type="protein sequence ID" value="GFH53951.1"/>
    <property type="molecule type" value="Genomic_DNA"/>
</dbReference>
<feature type="compositionally biased region" description="Polar residues" evidence="2">
    <location>
        <begin position="40"/>
        <end position="50"/>
    </location>
</feature>
<dbReference type="PROSITE" id="PS50106">
    <property type="entry name" value="PDZ"/>
    <property type="match status" value="1"/>
</dbReference>
<feature type="coiled-coil region" evidence="1">
    <location>
        <begin position="807"/>
        <end position="841"/>
    </location>
</feature>
<dbReference type="PANTHER" id="PTHR43977">
    <property type="entry name" value="STRUCTURAL MAINTENANCE OF CHROMOSOMES PROTEIN 3"/>
    <property type="match status" value="1"/>
</dbReference>
<gene>
    <name evidence="4" type="ORF">CTEN210_10427</name>
</gene>
<evidence type="ECO:0000313" key="4">
    <source>
        <dbReference type="EMBL" id="GFH53951.1"/>
    </source>
</evidence>
<proteinExistence type="predicted"/>
<feature type="domain" description="PDZ" evidence="3">
    <location>
        <begin position="163"/>
        <end position="247"/>
    </location>
</feature>
<feature type="coiled-coil region" evidence="1">
    <location>
        <begin position="395"/>
        <end position="655"/>
    </location>
</feature>
<accession>A0AAD3CXF1</accession>
<name>A0AAD3CXF1_9STRA</name>
<dbReference type="SMART" id="SM00228">
    <property type="entry name" value="PDZ"/>
    <property type="match status" value="1"/>
</dbReference>
<protein>
    <recommendedName>
        <fullName evidence="3">PDZ domain-containing protein</fullName>
    </recommendedName>
</protein>
<feature type="compositionally biased region" description="Polar residues" evidence="2">
    <location>
        <begin position="2749"/>
        <end position="2761"/>
    </location>
</feature>
<feature type="coiled-coil region" evidence="1">
    <location>
        <begin position="1433"/>
        <end position="1647"/>
    </location>
</feature>
<feature type="region of interest" description="Disordered" evidence="2">
    <location>
        <begin position="11"/>
        <end position="117"/>
    </location>
</feature>
<feature type="coiled-coil region" evidence="1">
    <location>
        <begin position="2586"/>
        <end position="2697"/>
    </location>
</feature>
<keyword evidence="5" id="KW-1185">Reference proteome</keyword>
<feature type="coiled-coil region" evidence="1">
    <location>
        <begin position="1688"/>
        <end position="1792"/>
    </location>
</feature>
<dbReference type="Gene3D" id="2.30.42.10">
    <property type="match status" value="1"/>
</dbReference>
<feature type="region of interest" description="Disordered" evidence="2">
    <location>
        <begin position="2563"/>
        <end position="2582"/>
    </location>
</feature>
<feature type="compositionally biased region" description="Basic and acidic residues" evidence="2">
    <location>
        <begin position="1209"/>
        <end position="1228"/>
    </location>
</feature>
<feature type="coiled-coil region" evidence="1">
    <location>
        <begin position="1949"/>
        <end position="2091"/>
    </location>
</feature>
<dbReference type="SUPFAM" id="SSF50156">
    <property type="entry name" value="PDZ domain-like"/>
    <property type="match status" value="1"/>
</dbReference>
<reference evidence="4 5" key="1">
    <citation type="journal article" date="2021" name="Sci. Rep.">
        <title>The genome of the diatom Chaetoceros tenuissimus carries an ancient integrated fragment of an extant virus.</title>
        <authorList>
            <person name="Hongo Y."/>
            <person name="Kimura K."/>
            <person name="Takaki Y."/>
            <person name="Yoshida Y."/>
            <person name="Baba S."/>
            <person name="Kobayashi G."/>
            <person name="Nagasaki K."/>
            <person name="Hano T."/>
            <person name="Tomaru Y."/>
        </authorList>
    </citation>
    <scope>NUCLEOTIDE SEQUENCE [LARGE SCALE GENOMIC DNA]</scope>
    <source>
        <strain evidence="4 5">NIES-3715</strain>
    </source>
</reference>
<comment type="caution">
    <text evidence="4">The sequence shown here is derived from an EMBL/GenBank/DDBJ whole genome shotgun (WGS) entry which is preliminary data.</text>
</comment>
<feature type="coiled-coil region" evidence="1">
    <location>
        <begin position="681"/>
        <end position="768"/>
    </location>
</feature>
<dbReference type="Proteomes" id="UP001054902">
    <property type="component" value="Unassembled WGS sequence"/>
</dbReference>
<evidence type="ECO:0000256" key="1">
    <source>
        <dbReference type="SAM" id="Coils"/>
    </source>
</evidence>
<evidence type="ECO:0000259" key="3">
    <source>
        <dbReference type="PROSITE" id="PS50106"/>
    </source>
</evidence>
<dbReference type="InterPro" id="IPR036034">
    <property type="entry name" value="PDZ_sf"/>
</dbReference>
<evidence type="ECO:0000256" key="2">
    <source>
        <dbReference type="SAM" id="MobiDB-lite"/>
    </source>
</evidence>
<feature type="region of interest" description="Disordered" evidence="2">
    <location>
        <begin position="2749"/>
        <end position="2792"/>
    </location>
</feature>
<dbReference type="InterPro" id="IPR001478">
    <property type="entry name" value="PDZ"/>
</dbReference>
<sequence length="2792" mass="317851">MEADLFLYGMDMNSDGADSSEYSETTASISTKQTPRKFGTNLSQAAVGNQSAAKSVSSSKKGRTSRFAKKKHSTVKIRPYATSSKLSPHYEEGGNKAKSPKSNMRTSRFGGKTPMSARKLDGSLKQVEKNRQKAVAAIQTPIRTPKSNSSSRGIEYSVTFEPGPIGLKLEPVLKNGSKEFGCRVLKIIETGKGRSSPTQALKSGKINVGDVIVSINGKSVTSKAYKEIVSLLTASTSDRVVTFRIPRSPAKAMPLTPHSNVRPGIDAVNALKTPSIVKNNDENNDSMFSPSFVKKMSRSTVKDSSTFYTPRHPTKPITDVLSTVMKNVAPVMSTAKQSQVANNLSKQIGQTFAGRSSKESDETIRMKMVLLSELSEAKASLGEQEKSMKMMTKIMNDIHKEKLAVLSEKDNLQEELSVAQKAKTLSDSILCEKDEEIKTVLQEKENELQRFQQSLDESTMRVNELAKQNGVLRAEQEKLKVDFNGKERDLNRQLNKAKKELEQKDLFKTKLSILEKRLQEKEKKLGLVSTELVTRTSSVEEVSKKISEKEELVTSLIAELSDKETTFQEKEMELKSDIASLEKKLAELSEELNMLTTESENLHEENIRKDEALKQKEDSITTLESNLKEEISILIKRLEEMKKTHEAVLLETQKSRDDALKQLDDSKQILESTTAQIYQKLEATQKELDSKKGREEQLLKQMSERERDLRRENEKLHQSLVDGKSQITTIQQSFENAQKQLSNETKKSKELESELNSLQEEVALLQSSRSQLTIVQQNFEKAQQSLFEEKDKTNQLVKEVSSQGGIINNLETLNKQNHVRISELEEQNKQLLTEQENSSKHNQTLMTESQSLRHQLLELQRSFTSKGNYFNNKLEEERSRFDHEKLALEEKLADSKAFIQNLMKQLEDGSNENADVFKQKLIKMESSLAEKSAEVVDLNKEVALLDENLKLCENERDALVKDNESLASRLSSAQEETKRWMETSRISSSDLFKLKETLTAEREKHSTEAQQFQSTLDSFRSARDELEAKHVKDMEKLQEKVKSFESDRNELDTRYSKQVQELQEKLKSCERDLQHAEEALEDEANNGDMMRTVLDLENQIREAKLNLKHASDEKQSQLSQLSRSYEDKLSKLKASFSESVEEKEDFIEKLQADIEEKQSQLEAISRDRDEVCTQLERFEEKLTEKDQLIEVPGKIEETNASLLNMRKELDEHTQSSKSEIQRLEESLKETSSAAQHSESRYIQFQNILQDSLSEKEDFIEKLQNDVDEKQNLLDASTEEKDSALLKLEAAQKQVLEIQSEYKQSQHQVTEWRFEANKQQELLCAQKQSNQDQIDVLNNRLQEMMKSSDGVISQLKEKLVEKQDAIDTLIIDMKDIEESKCEIETQLSLIDSRYNSLLQENEIKTKESCSTIKDLKMQLVQVEKIHKAKLMELSESHSKEIKSHEKIIEALKTNLARVQESKSSMVKSLAGLELELQTSKNIITDLKANEDVLIAKLEGDIQERIELLSADNMKLKSELDNSKNLKTEMELHLNGIISEKDVIIKSLQEKEKQQEATILEASEEYNKEVSVTTNLRQTIGHLESNIKDLEDSMASLNHEMKSSQDKLNQAQATEAQLKQMIEESYTNNVDLKKEIESSKKKISHTEEQLKVSKARLKSSTETLKSKFESEVSKLKSQNEKEMSAVLVNLEEAHQSLETTKKDIIALTDEIEMKTRTAEELQQQLESRNARDELLQEQVKSFTEKLNASEESNQRKDIIISKMTSERSNLNDSLLSLKRQLTIAEGEVADLKSTFTNLSEDVVSACEDLIASEIKLNISSEDLSIDNARDLVRLLREAVKDEHSNAMAGFELTNSREKAVNRLERTLNAKERDIQSLQKDIEKMKKSSSELKHQLISAKEQKSDMETKLISIYNDMSSSQDKSLQKDETIEKLIQENSDLKDCISIKMVEIDDLLKAKANAETVINESEVKMMVLEEAKNQSSMYQKQVAYLEEDLDDVALELEHFLSREEKITGDMEELKNKYSQLASQHSELKNRLNEVETEKSNIIMKNSSLQDERIQLMEKNQNYIKDIQKLEKNLSLIKSELNVQKENFDSHSLSQKKVATILEKHLKLKSDEYTSLLESKQSTETSLQQEIGRLKEDLCNLKNKLQEANTSLSATTKEKQEIQDAMKETEATANDAISLLEKKDERITELVEIKTQIENTNSELVSKLQDLESASIKQQECMSEQMQELKSDVDNKTFAMDELKLQISALTSTVSELSDEKIDLEKEISRVSDSLTVAANSQIELKKALASEKKSSEERLNEVENELQTTKAKLFGAEKLANIHDKECVRLLNDIEIKNEEIYAINAENADLQKNLDDLKSVNNEFEAAVATQKDMISTLELEVHTKSSQIQSLETQSSSWQSPSSDLQERITDLEIQLEDRETEIEVMLDENRDLVSKLEETHHKLAAAEDEVQLLCESIEEKEKEIGELELELDDLRNGNIPRGSQTPSSLAPFDEQSALEEQEGQSPVHRQYLEEDDDVSLGISARPSLSPTASDIINKHSELLDDLVKMKASINNAISPSRSPPATESYSHGTDSSQLQLLQAELDEKNKLLTSMSSQIDTLLADVESTKESLSEKETIVEDLKSFVQELENQKEELSRKLNQRKKYIKQLEEALSHEVKHRREIEDILKSAQDEKEVLTIEFETKSQQFQKEIKKKESAVQEQINVARNLARQLHTTKQKIYALKQHLQSEGLLKQEMSLKSSPAPYQTPYRNDSPPDQYGEIQNTNSIDSLNWSVSDDEEEV</sequence>